<evidence type="ECO:0000313" key="1">
    <source>
        <dbReference type="EMBL" id="KAF4465768.1"/>
    </source>
</evidence>
<protein>
    <submittedName>
        <fullName evidence="1">Uncharacterized protein</fullName>
    </submittedName>
</protein>
<accession>A0A8H4PCI3</accession>
<reference evidence="1 2" key="1">
    <citation type="submission" date="2020-01" db="EMBL/GenBank/DDBJ databases">
        <title>Identification and distribution of gene clusters putatively required for synthesis of sphingolipid metabolism inhibitors in phylogenetically diverse species of the filamentous fungus Fusarium.</title>
        <authorList>
            <person name="Kim H.-S."/>
            <person name="Busman M."/>
            <person name="Brown D.W."/>
            <person name="Divon H."/>
            <person name="Uhlig S."/>
            <person name="Proctor R.H."/>
        </authorList>
    </citation>
    <scope>NUCLEOTIDE SEQUENCE [LARGE SCALE GENOMIC DNA]</scope>
    <source>
        <strain evidence="1 2">NRRL 20459</strain>
    </source>
</reference>
<dbReference type="AlphaFoldDB" id="A0A8H4PCI3"/>
<name>A0A8H4PCI3_9HYPO</name>
<evidence type="ECO:0000313" key="2">
    <source>
        <dbReference type="Proteomes" id="UP000554235"/>
    </source>
</evidence>
<keyword evidence="2" id="KW-1185">Reference proteome</keyword>
<sequence>MTISFSMSPSQIYYMNIATATTIRFINQEEEAAQKQDSYIILSSALLLFLSSSLFIINSPTLLIDSPHRLPSSPPIITSHHHLPSSPPIITSHHHLHHRLSASTLCVEPLRRTSKSPPLPSHLLWSIFIIVSLSSALTMTSSPHPTLPILWPTLITTSHRRPYSP</sequence>
<organism evidence="1 2">
    <name type="scientific">Fusarium albosuccineum</name>
    <dbReference type="NCBI Taxonomy" id="1237068"/>
    <lineage>
        <taxon>Eukaryota</taxon>
        <taxon>Fungi</taxon>
        <taxon>Dikarya</taxon>
        <taxon>Ascomycota</taxon>
        <taxon>Pezizomycotina</taxon>
        <taxon>Sordariomycetes</taxon>
        <taxon>Hypocreomycetidae</taxon>
        <taxon>Hypocreales</taxon>
        <taxon>Nectriaceae</taxon>
        <taxon>Fusarium</taxon>
        <taxon>Fusarium decemcellulare species complex</taxon>
    </lineage>
</organism>
<dbReference type="EMBL" id="JAADYS010000980">
    <property type="protein sequence ID" value="KAF4465768.1"/>
    <property type="molecule type" value="Genomic_DNA"/>
</dbReference>
<gene>
    <name evidence="1" type="ORF">FALBO_7380</name>
</gene>
<dbReference type="Proteomes" id="UP000554235">
    <property type="component" value="Unassembled WGS sequence"/>
</dbReference>
<comment type="caution">
    <text evidence="1">The sequence shown here is derived from an EMBL/GenBank/DDBJ whole genome shotgun (WGS) entry which is preliminary data.</text>
</comment>
<proteinExistence type="predicted"/>